<feature type="compositionally biased region" description="Basic and acidic residues" evidence="1">
    <location>
        <begin position="213"/>
        <end position="229"/>
    </location>
</feature>
<feature type="compositionally biased region" description="Polar residues" evidence="1">
    <location>
        <begin position="651"/>
        <end position="661"/>
    </location>
</feature>
<feature type="region of interest" description="Disordered" evidence="1">
    <location>
        <begin position="465"/>
        <end position="519"/>
    </location>
</feature>
<feature type="region of interest" description="Disordered" evidence="1">
    <location>
        <begin position="651"/>
        <end position="680"/>
    </location>
</feature>
<dbReference type="InterPro" id="IPR057725">
    <property type="entry name" value="Ams2-SPT21_N"/>
</dbReference>
<evidence type="ECO:0000256" key="1">
    <source>
        <dbReference type="SAM" id="MobiDB-lite"/>
    </source>
</evidence>
<protein>
    <submittedName>
        <fullName evidence="3">LAMI_0G09494g1_1</fullName>
    </submittedName>
</protein>
<dbReference type="AlphaFoldDB" id="A0A1G4KAA3"/>
<gene>
    <name evidence="3" type="ORF">LAMI_0G09494G</name>
</gene>
<dbReference type="Proteomes" id="UP000191024">
    <property type="component" value="Chromosome G"/>
</dbReference>
<dbReference type="InterPro" id="IPR042403">
    <property type="entry name" value="Spt21/Ams2"/>
</dbReference>
<accession>A0A1G4KAA3</accession>
<dbReference type="PANTHER" id="PTHR39147:SF1">
    <property type="entry name" value="PROTEIN SPT21"/>
    <property type="match status" value="1"/>
</dbReference>
<keyword evidence="4" id="KW-1185">Reference proteome</keyword>
<evidence type="ECO:0000259" key="2">
    <source>
        <dbReference type="Pfam" id="PF25823"/>
    </source>
</evidence>
<dbReference type="GO" id="GO:0006357">
    <property type="term" value="P:regulation of transcription by RNA polymerase II"/>
    <property type="evidence" value="ECO:0007669"/>
    <property type="project" value="TreeGrafter"/>
</dbReference>
<sequence>MTRLEDMGSSEPMALMSLKVLYTVDNEVNTYLARSKNLVRVRKERIPSPNNDDTQLTVGVIELSGILEVIRESSPELFSSQGNGGLDYNVYFRDLCETDEPFVSFGLLSTLKKSVMSEVIDPNGTPQAEDEWPAVVGRVCSNFSALLSFKSNNSMAGNSSASIKSASQTLEVKVKFSRVITATSSRRSSIEGRCKITTPTPRKKISETPAAEVNKRQEDGHRIMNEQKPGKRQTNPMPAPKAARTQSLPIWNQTKNAQFSLPANSIAHKIYLADRMSKESETSKQAFGEKRPIFHVNSLQQDNTVQKSKVDDSVSKRFEFITKKKVKSAKPVAKKPLSKPKATTVKKIRRDSAASNFSPLVPAANNAATGGIKEVNGTNLKLSNEELMEAGEEVLALQDFKADIINEVQQEEQLHMENKENEPPRDACITTRFEDLLGMESLGFKTPSDNDKFFGLSKEMDPLEWFGDIFGAPPPSKSNSPERDPQTCNTLPIDDEDQELNKSTTSDNDKTSPLDTLSMPLLELDQRKQRTSGTSILTCKDQLKRLPILCRKSALNGLEEQVDDDATSEVMTYSTSPKEQDSRIDLKRRRLSVPSSPLHEAGNGFNEMSEETMKKRKTMPSSPTSILHYEDEAAVSNEDFSFVDTCLNPNVDSTPATQYRSSDADAVKTTGDKNPEAQFL</sequence>
<evidence type="ECO:0000313" key="3">
    <source>
        <dbReference type="EMBL" id="SCV01130.1"/>
    </source>
</evidence>
<dbReference type="Pfam" id="PF25823">
    <property type="entry name" value="Ams2-SPT21_N"/>
    <property type="match status" value="1"/>
</dbReference>
<organism evidence="3 4">
    <name type="scientific">Lachancea mirantina</name>
    <dbReference type="NCBI Taxonomy" id="1230905"/>
    <lineage>
        <taxon>Eukaryota</taxon>
        <taxon>Fungi</taxon>
        <taxon>Dikarya</taxon>
        <taxon>Ascomycota</taxon>
        <taxon>Saccharomycotina</taxon>
        <taxon>Saccharomycetes</taxon>
        <taxon>Saccharomycetales</taxon>
        <taxon>Saccharomycetaceae</taxon>
        <taxon>Lachancea</taxon>
    </lineage>
</organism>
<proteinExistence type="predicted"/>
<evidence type="ECO:0000313" key="4">
    <source>
        <dbReference type="Proteomes" id="UP000191024"/>
    </source>
</evidence>
<dbReference type="OrthoDB" id="3199820at2759"/>
<feature type="domain" description="Ams2/SPT21 N-terminal" evidence="2">
    <location>
        <begin position="13"/>
        <end position="151"/>
    </location>
</feature>
<reference evidence="3 4" key="1">
    <citation type="submission" date="2016-03" db="EMBL/GenBank/DDBJ databases">
        <authorList>
            <person name="Devillers H."/>
        </authorList>
    </citation>
    <scope>NUCLEOTIDE SEQUENCE [LARGE SCALE GENOMIC DNA]</scope>
    <source>
        <strain evidence="3">CBS 11717</strain>
    </source>
</reference>
<dbReference type="GO" id="GO:0030466">
    <property type="term" value="P:silent mating-type cassette heterochromatin formation"/>
    <property type="evidence" value="ECO:0007669"/>
    <property type="project" value="TreeGrafter"/>
</dbReference>
<dbReference type="GO" id="GO:0000183">
    <property type="term" value="P:rDNA heterochromatin formation"/>
    <property type="evidence" value="ECO:0007669"/>
    <property type="project" value="TreeGrafter"/>
</dbReference>
<dbReference type="PANTHER" id="PTHR39147">
    <property type="entry name" value="PROTEIN SPT21"/>
    <property type="match status" value="1"/>
</dbReference>
<feature type="region of interest" description="Disordered" evidence="1">
    <location>
        <begin position="199"/>
        <end position="244"/>
    </location>
</feature>
<dbReference type="EMBL" id="LT598469">
    <property type="protein sequence ID" value="SCV01130.1"/>
    <property type="molecule type" value="Genomic_DNA"/>
</dbReference>
<name>A0A1G4KAA3_9SACH</name>
<feature type="compositionally biased region" description="Basic and acidic residues" evidence="1">
    <location>
        <begin position="662"/>
        <end position="680"/>
    </location>
</feature>